<protein>
    <submittedName>
        <fullName evidence="1">Uncharacterized protein</fullName>
    </submittedName>
</protein>
<proteinExistence type="predicted"/>
<reference evidence="1 2" key="1">
    <citation type="journal article" date="2017" name="Water Res.">
        <title>Discovery and metagenomic analysis of an anammox bacterial enrichment related to Candidatus "Brocadia caroliniensis" in a full-scale glycerol-fed nitritation-denitritation separate centrate treatment process.</title>
        <authorList>
            <person name="Park H."/>
            <person name="Brotto A.C."/>
            <person name="van Loosdrecht M.C."/>
            <person name="Chandran K."/>
        </authorList>
    </citation>
    <scope>NUCLEOTIDE SEQUENCE [LARGE SCALE GENOMIC DNA]</scope>
    <source>
        <strain evidence="1">26THWARD</strain>
    </source>
</reference>
<accession>A0A1V4ASI1</accession>
<comment type="caution">
    <text evidence="1">The sequence shown here is derived from an EMBL/GenBank/DDBJ whole genome shotgun (WGS) entry which is preliminary data.</text>
</comment>
<dbReference type="AlphaFoldDB" id="A0A1V4ASI1"/>
<name>A0A1V4ASI1_9BACT</name>
<sequence length="82" mass="9238">MFTLSNANALAMISTICHQSIACVIARVFSEAISRFYNGEFGCGVAALWRCIVIINEMIHTFLKNIPWGNRYPFSCHGKFFS</sequence>
<evidence type="ECO:0000313" key="2">
    <source>
        <dbReference type="Proteomes" id="UP000189681"/>
    </source>
</evidence>
<dbReference type="EMBL" id="AYTS01000105">
    <property type="protein sequence ID" value="OOP56035.1"/>
    <property type="molecule type" value="Genomic_DNA"/>
</dbReference>
<gene>
    <name evidence="1" type="ORF">AYP45_11375</name>
</gene>
<evidence type="ECO:0000313" key="1">
    <source>
        <dbReference type="EMBL" id="OOP56035.1"/>
    </source>
</evidence>
<organism evidence="1 2">
    <name type="scientific">Candidatus Brocadia carolinensis</name>
    <dbReference type="NCBI Taxonomy" id="1004156"/>
    <lineage>
        <taxon>Bacteria</taxon>
        <taxon>Pseudomonadati</taxon>
        <taxon>Planctomycetota</taxon>
        <taxon>Candidatus Brocadiia</taxon>
        <taxon>Candidatus Brocadiales</taxon>
        <taxon>Candidatus Brocadiaceae</taxon>
        <taxon>Candidatus Brocadia</taxon>
    </lineage>
</organism>
<dbReference type="Proteomes" id="UP000189681">
    <property type="component" value="Unassembled WGS sequence"/>
</dbReference>